<feature type="region of interest" description="Disordered" evidence="1">
    <location>
        <begin position="23"/>
        <end position="53"/>
    </location>
</feature>
<keyword evidence="3" id="KW-1185">Reference proteome</keyword>
<sequence>MSQDFEPHRGELANARKLCLRAGRSRRDRNKKGTQWVPFKDGGGGGIRTLDTG</sequence>
<name>F3KYX5_9GAMM</name>
<feature type="compositionally biased region" description="Basic residues" evidence="1">
    <location>
        <begin position="23"/>
        <end position="32"/>
    </location>
</feature>
<gene>
    <name evidence="2" type="ORF">IMCC3088_2498</name>
</gene>
<evidence type="ECO:0000313" key="2">
    <source>
        <dbReference type="EMBL" id="EGG30739.1"/>
    </source>
</evidence>
<protein>
    <submittedName>
        <fullName evidence="2">Uncharacterized protein</fullName>
    </submittedName>
</protein>
<comment type="caution">
    <text evidence="2">The sequence shown here is derived from an EMBL/GenBank/DDBJ whole genome shotgun (WGS) entry which is preliminary data.</text>
</comment>
<dbReference type="EMBL" id="AEIG01000007">
    <property type="protein sequence ID" value="EGG30739.1"/>
    <property type="molecule type" value="Genomic_DNA"/>
</dbReference>
<evidence type="ECO:0000313" key="3">
    <source>
        <dbReference type="Proteomes" id="UP000005615"/>
    </source>
</evidence>
<dbReference type="STRING" id="2518989.IMCC3088_2498"/>
<accession>F3KYX5</accession>
<proteinExistence type="predicted"/>
<dbReference type="Proteomes" id="UP000005615">
    <property type="component" value="Unassembled WGS sequence"/>
</dbReference>
<reference evidence="2 3" key="1">
    <citation type="journal article" date="2011" name="J. Bacteriol.">
        <title>Genome sequence of strain IMCC3088, a proteorhodopsin-containing marine bacterium belonging to the OM60/NOR5 clade.</title>
        <authorList>
            <person name="Jang Y."/>
            <person name="Oh H.M."/>
            <person name="Kang I."/>
            <person name="Lee K."/>
            <person name="Yang S.J."/>
            <person name="Cho J.C."/>
        </authorList>
    </citation>
    <scope>NUCLEOTIDE SEQUENCE [LARGE SCALE GENOMIC DNA]</scope>
    <source>
        <strain evidence="2 3">IMCC3088</strain>
    </source>
</reference>
<organism evidence="2 3">
    <name type="scientific">Aequoribacter fuscus</name>
    <dbReference type="NCBI Taxonomy" id="2518989"/>
    <lineage>
        <taxon>Bacteria</taxon>
        <taxon>Pseudomonadati</taxon>
        <taxon>Pseudomonadota</taxon>
        <taxon>Gammaproteobacteria</taxon>
        <taxon>Cellvibrionales</taxon>
        <taxon>Halieaceae</taxon>
        <taxon>Aequoribacter</taxon>
    </lineage>
</organism>
<dbReference type="AlphaFoldDB" id="F3KYX5"/>
<evidence type="ECO:0000256" key="1">
    <source>
        <dbReference type="SAM" id="MobiDB-lite"/>
    </source>
</evidence>